<dbReference type="HOGENOM" id="CLU_1267201_0_0_1"/>
<comment type="subcellular location">
    <subcellularLocation>
        <location evidence="1">Nucleus</location>
    </subcellularLocation>
</comment>
<evidence type="ECO:0000256" key="3">
    <source>
        <dbReference type="ARBA" id="ARBA00023163"/>
    </source>
</evidence>
<dbReference type="EMBL" id="DS027060">
    <property type="protein sequence ID" value="EAW06839.1"/>
    <property type="molecule type" value="Genomic_DNA"/>
</dbReference>
<dbReference type="SMART" id="SM00338">
    <property type="entry name" value="BRLZ"/>
    <property type="match status" value="1"/>
</dbReference>
<dbReference type="Pfam" id="PF00170">
    <property type="entry name" value="bZIP_1"/>
    <property type="match status" value="1"/>
</dbReference>
<evidence type="ECO:0000259" key="7">
    <source>
        <dbReference type="PROSITE" id="PS50217"/>
    </source>
</evidence>
<dbReference type="GO" id="GO:0003700">
    <property type="term" value="F:DNA-binding transcription factor activity"/>
    <property type="evidence" value="ECO:0007669"/>
    <property type="project" value="InterPro"/>
</dbReference>
<evidence type="ECO:0000256" key="4">
    <source>
        <dbReference type="ARBA" id="ARBA00023242"/>
    </source>
</evidence>
<dbReference type="PROSITE" id="PS50217">
    <property type="entry name" value="BZIP"/>
    <property type="match status" value="1"/>
</dbReference>
<keyword evidence="9" id="KW-1185">Reference proteome</keyword>
<dbReference type="Gene3D" id="1.20.5.170">
    <property type="match status" value="1"/>
</dbReference>
<reference evidence="8 9" key="1">
    <citation type="journal article" date="2008" name="PLoS Genet.">
        <title>Genomic islands in the pathogenic filamentous fungus Aspergillus fumigatus.</title>
        <authorList>
            <person name="Fedorova N.D."/>
            <person name="Khaldi N."/>
            <person name="Joardar V.S."/>
            <person name="Maiti R."/>
            <person name="Amedeo P."/>
            <person name="Anderson M.J."/>
            <person name="Crabtree J."/>
            <person name="Silva J.C."/>
            <person name="Badger J.H."/>
            <person name="Albarraq A."/>
            <person name="Angiuoli S."/>
            <person name="Bussey H."/>
            <person name="Bowyer P."/>
            <person name="Cotty P.J."/>
            <person name="Dyer P.S."/>
            <person name="Egan A."/>
            <person name="Galens K."/>
            <person name="Fraser-Liggett C.M."/>
            <person name="Haas B.J."/>
            <person name="Inman J.M."/>
            <person name="Kent R."/>
            <person name="Lemieux S."/>
            <person name="Malavazi I."/>
            <person name="Orvis J."/>
            <person name="Roemer T."/>
            <person name="Ronning C.M."/>
            <person name="Sundaram J.P."/>
            <person name="Sutton G."/>
            <person name="Turner G."/>
            <person name="Venter J.C."/>
            <person name="White O.R."/>
            <person name="Whitty B.R."/>
            <person name="Youngman P."/>
            <person name="Wolfe K.H."/>
            <person name="Goldman G.H."/>
            <person name="Wortman J.R."/>
            <person name="Jiang B."/>
            <person name="Denning D.W."/>
            <person name="Nierman W.C."/>
        </authorList>
    </citation>
    <scope>NUCLEOTIDE SEQUENCE [LARGE SCALE GENOMIC DNA]</scope>
    <source>
        <strain evidence="9">ATCC 1007 / CBS 513.65 / DSM 816 / NCTC 3887 / NRRL 1</strain>
    </source>
</reference>
<evidence type="ECO:0000256" key="1">
    <source>
        <dbReference type="ARBA" id="ARBA00004123"/>
    </source>
</evidence>
<accession>A1CU52</accession>
<evidence type="ECO:0000256" key="5">
    <source>
        <dbReference type="SAM" id="Coils"/>
    </source>
</evidence>
<evidence type="ECO:0000313" key="8">
    <source>
        <dbReference type="EMBL" id="EAW06839.1"/>
    </source>
</evidence>
<evidence type="ECO:0000313" key="9">
    <source>
        <dbReference type="Proteomes" id="UP000006701"/>
    </source>
</evidence>
<dbReference type="InterPro" id="IPR051027">
    <property type="entry name" value="bZIP_transcription_factors"/>
</dbReference>
<keyword evidence="3" id="KW-0804">Transcription</keyword>
<dbReference type="eggNOG" id="KOG1414">
    <property type="taxonomic scope" value="Eukaryota"/>
</dbReference>
<feature type="coiled-coil region" evidence="5">
    <location>
        <begin position="156"/>
        <end position="190"/>
    </location>
</feature>
<name>A1CU52_ASPCL</name>
<dbReference type="InterPro" id="IPR004827">
    <property type="entry name" value="bZIP"/>
</dbReference>
<sequence length="214" mass="24261">MCTQLTATYSPLSYQLEDHRASFLPSYAYYSPATTTTPTESFSSLSGQCYGNYQEPSCNGTLPPPQLQDPKNPIVQDASLSGYPPNDLSYPNPLYNPPTHPVWPAYTQPTLCTTDGINPRSLTTPSPPDKEVKRQRYLEKNRAAATKCRSKKKRYIQQLQSRYEDLSVTKHELQTQVQSLRLGLVSLKEELVRHARCGDGPITKYIEKRRTRFV</sequence>
<dbReference type="PRINTS" id="PR00041">
    <property type="entry name" value="LEUZIPPRCREB"/>
</dbReference>
<dbReference type="SUPFAM" id="SSF57959">
    <property type="entry name" value="Leucine zipper domain"/>
    <property type="match status" value="1"/>
</dbReference>
<dbReference type="RefSeq" id="XP_001268265.1">
    <property type="nucleotide sequence ID" value="XM_001268264.1"/>
</dbReference>
<dbReference type="GeneID" id="4700398"/>
<dbReference type="PANTHER" id="PTHR19304">
    <property type="entry name" value="CYCLIC-AMP RESPONSE ELEMENT BINDING PROTEIN"/>
    <property type="match status" value="1"/>
</dbReference>
<dbReference type="InterPro" id="IPR046347">
    <property type="entry name" value="bZIP_sf"/>
</dbReference>
<feature type="region of interest" description="Disordered" evidence="6">
    <location>
        <begin position="56"/>
        <end position="82"/>
    </location>
</feature>
<evidence type="ECO:0000256" key="6">
    <source>
        <dbReference type="SAM" id="MobiDB-lite"/>
    </source>
</evidence>
<dbReference type="GO" id="GO:0005634">
    <property type="term" value="C:nucleus"/>
    <property type="evidence" value="ECO:0007669"/>
    <property type="project" value="UniProtKB-SubCell"/>
</dbReference>
<dbReference type="AlphaFoldDB" id="A1CU52"/>
<feature type="domain" description="BZIP" evidence="7">
    <location>
        <begin position="131"/>
        <end position="194"/>
    </location>
</feature>
<protein>
    <submittedName>
        <fullName evidence="8">BZIP transcription factor (Atf7), putative</fullName>
    </submittedName>
</protein>
<organism evidence="8 9">
    <name type="scientific">Aspergillus clavatus (strain ATCC 1007 / CBS 513.65 / DSM 816 / NCTC 3887 / NRRL 1 / QM 1276 / 107)</name>
    <dbReference type="NCBI Taxonomy" id="344612"/>
    <lineage>
        <taxon>Eukaryota</taxon>
        <taxon>Fungi</taxon>
        <taxon>Dikarya</taxon>
        <taxon>Ascomycota</taxon>
        <taxon>Pezizomycotina</taxon>
        <taxon>Eurotiomycetes</taxon>
        <taxon>Eurotiomycetidae</taxon>
        <taxon>Eurotiales</taxon>
        <taxon>Aspergillaceae</taxon>
        <taxon>Aspergillus</taxon>
        <taxon>Aspergillus subgen. Fumigati</taxon>
    </lineage>
</organism>
<keyword evidence="5" id="KW-0175">Coiled coil</keyword>
<evidence type="ECO:0000256" key="2">
    <source>
        <dbReference type="ARBA" id="ARBA00023015"/>
    </source>
</evidence>
<dbReference type="CDD" id="cd14687">
    <property type="entry name" value="bZIP_ATF2"/>
    <property type="match status" value="1"/>
</dbReference>
<dbReference type="VEuPathDB" id="FungiDB:ACLA_085340"/>
<dbReference type="Proteomes" id="UP000006701">
    <property type="component" value="Unassembled WGS sequence"/>
</dbReference>
<gene>
    <name evidence="8" type="ORF">ACLA_085340</name>
</gene>
<keyword evidence="4" id="KW-0539">Nucleus</keyword>
<keyword evidence="2" id="KW-0805">Transcription regulation</keyword>
<proteinExistence type="predicted"/>
<dbReference type="STRING" id="344612.A1CU52"/>
<dbReference type="OrthoDB" id="295274at2759"/>
<dbReference type="KEGG" id="act:ACLA_085340"/>